<proteinExistence type="predicted"/>
<evidence type="ECO:0000256" key="1">
    <source>
        <dbReference type="SAM" id="Phobius"/>
    </source>
</evidence>
<reference evidence="2 3" key="1">
    <citation type="journal article" date="2016" name="Nat. Commun.">
        <title>Thousands of microbial genomes shed light on interconnected biogeochemical processes in an aquifer system.</title>
        <authorList>
            <person name="Anantharaman K."/>
            <person name="Brown C.T."/>
            <person name="Hug L.A."/>
            <person name="Sharon I."/>
            <person name="Castelle C.J."/>
            <person name="Probst A.J."/>
            <person name="Thomas B.C."/>
            <person name="Singh A."/>
            <person name="Wilkins M.J."/>
            <person name="Karaoz U."/>
            <person name="Brodie E.L."/>
            <person name="Williams K.H."/>
            <person name="Hubbard S.S."/>
            <person name="Banfield J.F."/>
        </authorList>
    </citation>
    <scope>NUCLEOTIDE SEQUENCE [LARGE SCALE GENOMIC DNA]</scope>
</reference>
<keyword evidence="1" id="KW-0472">Membrane</keyword>
<name>A0A1F5YUZ9_9BACT</name>
<dbReference type="STRING" id="1798371.A2W14_06215"/>
<evidence type="ECO:0000313" key="2">
    <source>
        <dbReference type="EMBL" id="OGG04038.1"/>
    </source>
</evidence>
<evidence type="ECO:0000313" key="3">
    <source>
        <dbReference type="Proteomes" id="UP000176665"/>
    </source>
</evidence>
<dbReference type="Proteomes" id="UP000176665">
    <property type="component" value="Unassembled WGS sequence"/>
</dbReference>
<comment type="caution">
    <text evidence="2">The sequence shown here is derived from an EMBL/GenBank/DDBJ whole genome shotgun (WGS) entry which is preliminary data.</text>
</comment>
<organism evidence="2 3">
    <name type="scientific">Candidatus Gottesmanbacteria bacterium RBG_16_37_8</name>
    <dbReference type="NCBI Taxonomy" id="1798371"/>
    <lineage>
        <taxon>Bacteria</taxon>
        <taxon>Candidatus Gottesmaniibacteriota</taxon>
    </lineage>
</organism>
<dbReference type="AlphaFoldDB" id="A0A1F5YUZ9"/>
<protein>
    <submittedName>
        <fullName evidence="2">Uncharacterized protein</fullName>
    </submittedName>
</protein>
<gene>
    <name evidence="2" type="ORF">A2W14_06215</name>
</gene>
<accession>A0A1F5YUZ9</accession>
<sequence length="101" mass="11568">MFWLMVTISGLVTFSTILAFHKRLSYVVVRVGRYKIHHSVFGLVLIIAGRMITDSFANIMTASGLGMYLSHILEEMYLNNIKLTKAIFTFITPLVNKEKRK</sequence>
<keyword evidence="1" id="KW-1133">Transmembrane helix</keyword>
<keyword evidence="1" id="KW-0812">Transmembrane</keyword>
<feature type="transmembrane region" description="Helical" evidence="1">
    <location>
        <begin position="35"/>
        <end position="53"/>
    </location>
</feature>
<dbReference type="EMBL" id="MFJA01000008">
    <property type="protein sequence ID" value="OGG04038.1"/>
    <property type="molecule type" value="Genomic_DNA"/>
</dbReference>